<reference evidence="1" key="1">
    <citation type="submission" date="2018-05" db="EMBL/GenBank/DDBJ databases">
        <authorList>
            <person name="Lanie J.A."/>
            <person name="Ng W.-L."/>
            <person name="Kazmierczak K.M."/>
            <person name="Andrzejewski T.M."/>
            <person name="Davidsen T.M."/>
            <person name="Wayne K.J."/>
            <person name="Tettelin H."/>
            <person name="Glass J.I."/>
            <person name="Rusch D."/>
            <person name="Podicherti R."/>
            <person name="Tsui H.-C.T."/>
            <person name="Winkler M.E."/>
        </authorList>
    </citation>
    <scope>NUCLEOTIDE SEQUENCE</scope>
</reference>
<gene>
    <name evidence="1" type="ORF">METZ01_LOCUS506524</name>
</gene>
<evidence type="ECO:0000313" key="1">
    <source>
        <dbReference type="EMBL" id="SVE53670.1"/>
    </source>
</evidence>
<proteinExistence type="predicted"/>
<feature type="non-terminal residue" evidence="1">
    <location>
        <position position="95"/>
    </location>
</feature>
<sequence>MSLPDATIELKLPEGHPENLTEGESVMLNVNAFKALDGVHIRMGTAKVDSLPSVRSNTTHSMQFEVPDYIGTNTISLHDRDGKSISNKLEVVIAP</sequence>
<protein>
    <submittedName>
        <fullName evidence="1">Uncharacterized protein</fullName>
    </submittedName>
</protein>
<organism evidence="1">
    <name type="scientific">marine metagenome</name>
    <dbReference type="NCBI Taxonomy" id="408172"/>
    <lineage>
        <taxon>unclassified sequences</taxon>
        <taxon>metagenomes</taxon>
        <taxon>ecological metagenomes</taxon>
    </lineage>
</organism>
<dbReference type="AlphaFoldDB" id="A0A383EBA7"/>
<name>A0A383EBA7_9ZZZZ</name>
<accession>A0A383EBA7</accession>
<dbReference type="EMBL" id="UINC01224164">
    <property type="protein sequence ID" value="SVE53670.1"/>
    <property type="molecule type" value="Genomic_DNA"/>
</dbReference>